<proteinExistence type="predicted"/>
<dbReference type="InterPro" id="IPR019327">
    <property type="entry name" value="WKF"/>
</dbReference>
<dbReference type="Pfam" id="PF10180">
    <property type="entry name" value="WKF"/>
    <property type="match status" value="1"/>
</dbReference>
<dbReference type="PANTHER" id="PTHR22306:SF2">
    <property type="entry name" value="CHROMOSOME 7 OPEN READING FRAME 50"/>
    <property type="match status" value="1"/>
</dbReference>
<feature type="domain" description="WKF" evidence="2">
    <location>
        <begin position="118"/>
        <end position="179"/>
    </location>
</feature>
<accession>A0A9N9D9X4</accession>
<evidence type="ECO:0000259" key="2">
    <source>
        <dbReference type="Pfam" id="PF10180"/>
    </source>
</evidence>
<evidence type="ECO:0000313" key="3">
    <source>
        <dbReference type="EMBL" id="CAG8630564.1"/>
    </source>
</evidence>
<keyword evidence="4" id="KW-1185">Reference proteome</keyword>
<name>A0A9N9D9X4_9GLOM</name>
<evidence type="ECO:0000313" key="4">
    <source>
        <dbReference type="Proteomes" id="UP000789342"/>
    </source>
</evidence>
<feature type="region of interest" description="Disordered" evidence="1">
    <location>
        <begin position="174"/>
        <end position="201"/>
    </location>
</feature>
<comment type="caution">
    <text evidence="3">The sequence shown here is derived from an EMBL/GenBank/DDBJ whole genome shotgun (WGS) entry which is preliminary data.</text>
</comment>
<evidence type="ECO:0000256" key="1">
    <source>
        <dbReference type="SAM" id="MobiDB-lite"/>
    </source>
</evidence>
<organism evidence="3 4">
    <name type="scientific">Acaulospora morrowiae</name>
    <dbReference type="NCBI Taxonomy" id="94023"/>
    <lineage>
        <taxon>Eukaryota</taxon>
        <taxon>Fungi</taxon>
        <taxon>Fungi incertae sedis</taxon>
        <taxon>Mucoromycota</taxon>
        <taxon>Glomeromycotina</taxon>
        <taxon>Glomeromycetes</taxon>
        <taxon>Diversisporales</taxon>
        <taxon>Acaulosporaceae</taxon>
        <taxon>Acaulospora</taxon>
    </lineage>
</organism>
<dbReference type="EMBL" id="CAJVPV010008429">
    <property type="protein sequence ID" value="CAG8630564.1"/>
    <property type="molecule type" value="Genomic_DNA"/>
</dbReference>
<dbReference type="OrthoDB" id="10261563at2759"/>
<dbReference type="PANTHER" id="PTHR22306">
    <property type="entry name" value="CHROMOSOME 7 OPEN READING FRAME 50"/>
    <property type="match status" value="1"/>
</dbReference>
<reference evidence="3" key="1">
    <citation type="submission" date="2021-06" db="EMBL/GenBank/DDBJ databases">
        <authorList>
            <person name="Kallberg Y."/>
            <person name="Tangrot J."/>
            <person name="Rosling A."/>
        </authorList>
    </citation>
    <scope>NUCLEOTIDE SEQUENCE</scope>
    <source>
        <strain evidence="3">CL551</strain>
    </source>
</reference>
<dbReference type="AlphaFoldDB" id="A0A9N9D9X4"/>
<dbReference type="Proteomes" id="UP000789342">
    <property type="component" value="Unassembled WGS sequence"/>
</dbReference>
<gene>
    <name evidence="3" type="ORF">AMORRO_LOCUS9069</name>
</gene>
<protein>
    <submittedName>
        <fullName evidence="3">11498_t:CDS:1</fullName>
    </submittedName>
</protein>
<sequence>MSDPKDGNTQKRVPNWKKFLVLNNTSVEASEINLKKGHKRKFVDNVVKEASQKRRALHKQTKGIKISSEDKEEREKISRTEEMKHAKNTLGNLEFLITQSEVNIPKELPTAAKIALLYLVEWKFCRSNWKFQKLRQIWLLKHVYDRDMFPDDFFKIFLDYIADLAGHARESTSKEAQAIVNEPEPEQINGNNDDDDETSISKTKFDRALEILRVLS</sequence>